<dbReference type="HOGENOM" id="CLU_031780_0_0_6"/>
<accession>A0A097EQR2</accession>
<keyword evidence="3" id="KW-1185">Reference proteome</keyword>
<dbReference type="GO" id="GO:0005975">
    <property type="term" value="P:carbohydrate metabolic process"/>
    <property type="evidence" value="ECO:0007669"/>
    <property type="project" value="InterPro"/>
</dbReference>
<evidence type="ECO:0000313" key="3">
    <source>
        <dbReference type="Proteomes" id="UP000029672"/>
    </source>
</evidence>
<dbReference type="EMBL" id="CP009574">
    <property type="protein sequence ID" value="AIT09886.1"/>
    <property type="molecule type" value="Genomic_DNA"/>
</dbReference>
<dbReference type="PANTHER" id="PTHR34823">
    <property type="entry name" value="GLCNAC-BINDING PROTEIN A"/>
    <property type="match status" value="1"/>
</dbReference>
<sequence>MFKKDKGSTLLAVLIFAFVLMVVISALAYNFRMDSLSIDSLVREKQNSNVSEGYFGNIVGSTDLSVDDEKNIGNFKFVTQPNSISPGFEYEDTNAELYNADPFLISHSIVHEFYDGDILRYIRNFIYNTMPNSTMVGYDDGFIPLNVPFVNVDAMSGNLATYRLDSNGEILDTQRGYIGYLDIRNLSDDDKGHGNDDDGYDEDNPGQGNGNNSAIVFSFNLVVGGASTRIYLPADITEGYKLSIGWNLVAGRWSIFLAVYDGNRVYTSSTVLSNLFDNMSQAEIDISNWQPVIDLPSGSTYASYPFYVAGTNYKKDEIVSANGSLYSCKVTGWCSSTASSYYAPGTGSDWESAWDLYNESAGATQTNDENGSDYPEYSAGTSYKKNDVVVSDNTLYSCKIPGWCSSTASSYYAPGTGSDWGSAWEIIGTVDENDEDGDETENGGSEVSDTGSTILVKWYHDVVDEAPKPLILRKMPRSGNYDLDIYRTTVDSVTHAYTAILADSFTTGTIDFDETQVHIAVPDGLFVLDAGMPLIFQGKNIFDFGVEGSYELGDGSASTKATLTKEPADTPLVIKKNATQFYIVYFNGNTLYTYLYSLTGSPSLVVSRIFLGENIEKIIAKFGVLFIITDSAVYMEDISNNTILSRVAPATGTATNYQILRDGAGKIYAMPEGLSCLADSGCGSITRLYFDTGCSSYNSCDAVSDLNNVSPYLYTVYKSFES</sequence>
<dbReference type="GO" id="GO:0030246">
    <property type="term" value="F:carbohydrate binding"/>
    <property type="evidence" value="ECO:0007669"/>
    <property type="project" value="InterPro"/>
</dbReference>
<dbReference type="RefSeq" id="WP_040010211.1">
    <property type="nucleotide sequence ID" value="NZ_CP009574.1"/>
</dbReference>
<dbReference type="OrthoDB" id="5604130at2"/>
<dbReference type="AlphaFoldDB" id="A0A097EQR2"/>
<feature type="domain" description="Chitin-binding type-3" evidence="1">
    <location>
        <begin position="304"/>
        <end position="353"/>
    </location>
</feature>
<evidence type="ECO:0000313" key="2">
    <source>
        <dbReference type="EMBL" id="AIT09886.1"/>
    </source>
</evidence>
<dbReference type="InterPro" id="IPR003610">
    <property type="entry name" value="CBM5/12"/>
</dbReference>
<dbReference type="InterPro" id="IPR051024">
    <property type="entry name" value="GlcNAc_Chitin_IntDeg"/>
</dbReference>
<dbReference type="Proteomes" id="UP000029672">
    <property type="component" value="Chromosome"/>
</dbReference>
<dbReference type="GO" id="GO:0004553">
    <property type="term" value="F:hydrolase activity, hydrolyzing O-glycosyl compounds"/>
    <property type="evidence" value="ECO:0007669"/>
    <property type="project" value="InterPro"/>
</dbReference>
<organism evidence="2 3">
    <name type="scientific">Candidatus Francisella endociliophora</name>
    <dbReference type="NCBI Taxonomy" id="653937"/>
    <lineage>
        <taxon>Bacteria</taxon>
        <taxon>Pseudomonadati</taxon>
        <taxon>Pseudomonadota</taxon>
        <taxon>Gammaproteobacteria</taxon>
        <taxon>Thiotrichales</taxon>
        <taxon>Francisellaceae</taxon>
        <taxon>Francisella</taxon>
    </lineage>
</organism>
<reference evidence="2 3" key="1">
    <citation type="submission" date="2014-10" db="EMBL/GenBank/DDBJ databases">
        <title>Whole genome sequence of Francisella endociliophora strain FSC1006, isolated from a laboratory culture of the marine ciliate Euplotes raikovi.</title>
        <authorList>
            <person name="Granberg M."/>
            <person name="Backman S."/>
            <person name="Lundmark E."/>
            <person name="Nilsson E."/>
            <person name="Karlsson E."/>
            <person name="Thelaus J."/>
            <person name="Ohrman C."/>
            <person name="Larkeryd A."/>
            <person name="Stenberg P."/>
        </authorList>
    </citation>
    <scope>NUCLEOTIDE SEQUENCE [LARGE SCALE GENOMIC DNA]</scope>
    <source>
        <strain evidence="2 3">FSC1006</strain>
    </source>
</reference>
<dbReference type="STRING" id="1547445.LO80_07835"/>
<name>A0A097EQR2_9GAMM</name>
<dbReference type="SMART" id="SM00495">
    <property type="entry name" value="ChtBD3"/>
    <property type="match status" value="2"/>
</dbReference>
<feature type="domain" description="Chitin-binding type-3" evidence="1">
    <location>
        <begin position="374"/>
        <end position="423"/>
    </location>
</feature>
<dbReference type="GO" id="GO:0005576">
    <property type="term" value="C:extracellular region"/>
    <property type="evidence" value="ECO:0007669"/>
    <property type="project" value="InterPro"/>
</dbReference>
<protein>
    <submittedName>
        <fullName evidence="2">Membrane protein</fullName>
    </submittedName>
</protein>
<dbReference type="Gene3D" id="2.10.10.90">
    <property type="match status" value="1"/>
</dbReference>
<gene>
    <name evidence="2" type="ORF">LO80_07835</name>
</gene>
<dbReference type="KEGG" id="frf:LO80_07835"/>
<evidence type="ECO:0000259" key="1">
    <source>
        <dbReference type="SMART" id="SM00495"/>
    </source>
</evidence>
<proteinExistence type="predicted"/>
<dbReference type="PANTHER" id="PTHR34823:SF1">
    <property type="entry name" value="CHITIN-BINDING TYPE-4 DOMAIN-CONTAINING PROTEIN"/>
    <property type="match status" value="1"/>
</dbReference>
<dbReference type="eggNOG" id="COG3325">
    <property type="taxonomic scope" value="Bacteria"/>
</dbReference>